<feature type="compositionally biased region" description="Polar residues" evidence="1">
    <location>
        <begin position="105"/>
        <end position="115"/>
    </location>
</feature>
<evidence type="ECO:0000313" key="2">
    <source>
        <dbReference type="EMBL" id="MFB9230274.1"/>
    </source>
</evidence>
<name>A0ABV5JAD3_9RHOB</name>
<accession>A0ABV5JAD3</accession>
<evidence type="ECO:0000256" key="1">
    <source>
        <dbReference type="SAM" id="MobiDB-lite"/>
    </source>
</evidence>
<dbReference type="RefSeq" id="WP_213888543.1">
    <property type="nucleotide sequence ID" value="NZ_JAGFNU010000004.1"/>
</dbReference>
<reference evidence="2 3" key="1">
    <citation type="submission" date="2024-09" db="EMBL/GenBank/DDBJ databases">
        <authorList>
            <person name="Sun Q."/>
            <person name="Mori K."/>
        </authorList>
    </citation>
    <scope>NUCLEOTIDE SEQUENCE [LARGE SCALE GENOMIC DNA]</scope>
    <source>
        <strain evidence="2 3">CECT 8726</strain>
    </source>
</reference>
<feature type="compositionally biased region" description="Basic and acidic residues" evidence="1">
    <location>
        <begin position="126"/>
        <end position="139"/>
    </location>
</feature>
<dbReference type="Proteomes" id="UP001589683">
    <property type="component" value="Unassembled WGS sequence"/>
</dbReference>
<sequence>MPKFEYKVVPAPKKGERAKGLKSSDARFANTLMGVMNELGQDGWEYQRSDTLPCEERSGLTGKTTVFQNMLIFRRAIETGAETKTDSSVTLAVPQATGGFMHSAPTIQPALQDQENAAPALGSAKEAGKDEPKSEVAAE</sequence>
<gene>
    <name evidence="2" type="ORF">ACFFUT_00560</name>
</gene>
<organism evidence="2 3">
    <name type="scientific">Pseudohalocynthiibacter aestuariivivens</name>
    <dbReference type="NCBI Taxonomy" id="1591409"/>
    <lineage>
        <taxon>Bacteria</taxon>
        <taxon>Pseudomonadati</taxon>
        <taxon>Pseudomonadota</taxon>
        <taxon>Alphaproteobacteria</taxon>
        <taxon>Rhodobacterales</taxon>
        <taxon>Paracoccaceae</taxon>
        <taxon>Pseudohalocynthiibacter</taxon>
    </lineage>
</organism>
<keyword evidence="3" id="KW-1185">Reference proteome</keyword>
<protein>
    <submittedName>
        <fullName evidence="2">DUF4177 domain-containing protein</fullName>
    </submittedName>
</protein>
<evidence type="ECO:0000313" key="3">
    <source>
        <dbReference type="Proteomes" id="UP001589683"/>
    </source>
</evidence>
<feature type="region of interest" description="Disordered" evidence="1">
    <location>
        <begin position="99"/>
        <end position="139"/>
    </location>
</feature>
<comment type="caution">
    <text evidence="2">The sequence shown here is derived from an EMBL/GenBank/DDBJ whole genome shotgun (WGS) entry which is preliminary data.</text>
</comment>
<proteinExistence type="predicted"/>
<dbReference type="EMBL" id="JBHMEA010000006">
    <property type="protein sequence ID" value="MFB9230274.1"/>
    <property type="molecule type" value="Genomic_DNA"/>
</dbReference>